<organism evidence="3 4">
    <name type="scientific">Desulfofarcimen acetoxidans (strain ATCC 49208 / DSM 771 / KCTC 5769 / VKM B-1644 / 5575)</name>
    <name type="common">Desulfotomaculum acetoxidans</name>
    <dbReference type="NCBI Taxonomy" id="485916"/>
    <lineage>
        <taxon>Bacteria</taxon>
        <taxon>Bacillati</taxon>
        <taxon>Bacillota</taxon>
        <taxon>Clostridia</taxon>
        <taxon>Eubacteriales</taxon>
        <taxon>Peptococcaceae</taxon>
        <taxon>Desulfofarcimen</taxon>
    </lineage>
</organism>
<feature type="domain" description="SpoVT-AbrB" evidence="2">
    <location>
        <begin position="1"/>
        <end position="47"/>
    </location>
</feature>
<proteinExistence type="predicted"/>
<dbReference type="KEGG" id="dae:Dtox_2499"/>
<dbReference type="InterPro" id="IPR037914">
    <property type="entry name" value="SpoVT-AbrB_sf"/>
</dbReference>
<dbReference type="NCBIfam" id="TIGR01439">
    <property type="entry name" value="lp_hng_hel_AbrB"/>
    <property type="match status" value="1"/>
</dbReference>
<name>C8W0Q0_DESAS</name>
<dbReference type="InterPro" id="IPR007159">
    <property type="entry name" value="SpoVT-AbrB_dom"/>
</dbReference>
<reference evidence="3 4" key="1">
    <citation type="journal article" date="2009" name="Stand. Genomic Sci.">
        <title>Complete genome sequence of Desulfotomaculum acetoxidans type strain (5575).</title>
        <authorList>
            <person name="Spring S."/>
            <person name="Lapidus A."/>
            <person name="Schroder M."/>
            <person name="Gleim D."/>
            <person name="Sims D."/>
            <person name="Meincke L."/>
            <person name="Glavina Del Rio T."/>
            <person name="Tice H."/>
            <person name="Copeland A."/>
            <person name="Cheng J.F."/>
            <person name="Lucas S."/>
            <person name="Chen F."/>
            <person name="Nolan M."/>
            <person name="Bruce D."/>
            <person name="Goodwin L."/>
            <person name="Pitluck S."/>
            <person name="Ivanova N."/>
            <person name="Mavromatis K."/>
            <person name="Mikhailova N."/>
            <person name="Pati A."/>
            <person name="Chen A."/>
            <person name="Palaniappan K."/>
            <person name="Land M."/>
            <person name="Hauser L."/>
            <person name="Chang Y.J."/>
            <person name="Jeffries C.D."/>
            <person name="Chain P."/>
            <person name="Saunders E."/>
            <person name="Brettin T."/>
            <person name="Detter J.C."/>
            <person name="Goker M."/>
            <person name="Bristow J."/>
            <person name="Eisen J.A."/>
            <person name="Markowitz V."/>
            <person name="Hugenholtz P."/>
            <person name="Kyrpides N.C."/>
            <person name="Klenk H.P."/>
            <person name="Han C."/>
        </authorList>
    </citation>
    <scope>NUCLEOTIDE SEQUENCE [LARGE SCALE GENOMIC DNA]</scope>
    <source>
        <strain evidence="4">ATCC 49208 / DSM 771 / VKM B-1644</strain>
    </source>
</reference>
<dbReference type="OrthoDB" id="9811597at2"/>
<protein>
    <submittedName>
        <fullName evidence="3">Transcriptional regulator, AbrB family</fullName>
    </submittedName>
</protein>
<gene>
    <name evidence="3" type="ordered locus">Dtox_2499</name>
</gene>
<dbReference type="eggNOG" id="COG2002">
    <property type="taxonomic scope" value="Bacteria"/>
</dbReference>
<dbReference type="EMBL" id="CP001720">
    <property type="protein sequence ID" value="ACV63305.1"/>
    <property type="molecule type" value="Genomic_DNA"/>
</dbReference>
<dbReference type="PROSITE" id="PS51740">
    <property type="entry name" value="SPOVT_ABRB"/>
    <property type="match status" value="1"/>
</dbReference>
<evidence type="ECO:0000313" key="4">
    <source>
        <dbReference type="Proteomes" id="UP000002217"/>
    </source>
</evidence>
<sequence length="90" mass="9876">MYTVTVSSRGQIVLPAEIRKNLLIKEGDELTVRLETGGRITFSTKHKVKNKGIVAATAGLLSDMEVSGKEFVENIRRGSGRRLDEIESSS</sequence>
<dbReference type="HOGENOM" id="CLU_158484_9_2_9"/>
<accession>C8W0Q0</accession>
<evidence type="ECO:0000256" key="1">
    <source>
        <dbReference type="PROSITE-ProRule" id="PRU01076"/>
    </source>
</evidence>
<dbReference type="SMART" id="SM00966">
    <property type="entry name" value="SpoVT_AbrB"/>
    <property type="match status" value="1"/>
</dbReference>
<dbReference type="RefSeq" id="WP_015758004.1">
    <property type="nucleotide sequence ID" value="NC_013216.1"/>
</dbReference>
<evidence type="ECO:0000313" key="3">
    <source>
        <dbReference type="EMBL" id="ACV63305.1"/>
    </source>
</evidence>
<evidence type="ECO:0000259" key="2">
    <source>
        <dbReference type="PROSITE" id="PS51740"/>
    </source>
</evidence>
<dbReference type="GO" id="GO:0003677">
    <property type="term" value="F:DNA binding"/>
    <property type="evidence" value="ECO:0007669"/>
    <property type="project" value="UniProtKB-UniRule"/>
</dbReference>
<dbReference type="SUPFAM" id="SSF89447">
    <property type="entry name" value="AbrB/MazE/MraZ-like"/>
    <property type="match status" value="1"/>
</dbReference>
<dbReference type="AlphaFoldDB" id="C8W0Q0"/>
<dbReference type="Pfam" id="PF04014">
    <property type="entry name" value="MazE_antitoxin"/>
    <property type="match status" value="1"/>
</dbReference>
<dbReference type="Proteomes" id="UP000002217">
    <property type="component" value="Chromosome"/>
</dbReference>
<keyword evidence="1" id="KW-0238">DNA-binding</keyword>
<keyword evidence="4" id="KW-1185">Reference proteome</keyword>
<dbReference type="Gene3D" id="2.10.260.10">
    <property type="match status" value="1"/>
</dbReference>